<protein>
    <submittedName>
        <fullName evidence="7">TM2 domain-containing protein</fullName>
    </submittedName>
</protein>
<dbReference type="RefSeq" id="WP_151693894.1">
    <property type="nucleotide sequence ID" value="NZ_BMGX01000001.1"/>
</dbReference>
<evidence type="ECO:0000313" key="8">
    <source>
        <dbReference type="Proteomes" id="UP000484164"/>
    </source>
</evidence>
<evidence type="ECO:0000256" key="2">
    <source>
        <dbReference type="ARBA" id="ARBA00022692"/>
    </source>
</evidence>
<feature type="transmembrane region" description="Helical" evidence="5">
    <location>
        <begin position="47"/>
        <end position="67"/>
    </location>
</feature>
<reference evidence="7 8" key="1">
    <citation type="submission" date="2019-10" db="EMBL/GenBank/DDBJ databases">
        <title>Genome sequence of Phaeocystidibacter marisrubri JCM30614 (type strain).</title>
        <authorList>
            <person name="Bowman J.P."/>
        </authorList>
    </citation>
    <scope>NUCLEOTIDE SEQUENCE [LARGE SCALE GENOMIC DNA]</scope>
    <source>
        <strain evidence="7 8">JCM 30614</strain>
    </source>
</reference>
<name>A0A6L3ZGC6_9FLAO</name>
<evidence type="ECO:0000256" key="4">
    <source>
        <dbReference type="ARBA" id="ARBA00023136"/>
    </source>
</evidence>
<evidence type="ECO:0000259" key="6">
    <source>
        <dbReference type="Pfam" id="PF05154"/>
    </source>
</evidence>
<feature type="domain" description="TM2" evidence="6">
    <location>
        <begin position="46"/>
        <end position="92"/>
    </location>
</feature>
<keyword evidence="4 5" id="KW-0472">Membrane</keyword>
<dbReference type="Proteomes" id="UP000484164">
    <property type="component" value="Unassembled WGS sequence"/>
</dbReference>
<dbReference type="InterPro" id="IPR007829">
    <property type="entry name" value="TM2"/>
</dbReference>
<feature type="transmembrane region" description="Helical" evidence="5">
    <location>
        <begin position="73"/>
        <end position="92"/>
    </location>
</feature>
<keyword evidence="2 5" id="KW-0812">Transmembrane</keyword>
<gene>
    <name evidence="7" type="ORF">F8C82_12355</name>
</gene>
<comment type="caution">
    <text evidence="7">The sequence shown here is derived from an EMBL/GenBank/DDBJ whole genome shotgun (WGS) entry which is preliminary data.</text>
</comment>
<accession>A0A6L3ZGC6</accession>
<keyword evidence="8" id="KW-1185">Reference proteome</keyword>
<dbReference type="EMBL" id="WBVQ01000002">
    <property type="protein sequence ID" value="KAB2816467.1"/>
    <property type="molecule type" value="Genomic_DNA"/>
</dbReference>
<comment type="subcellular location">
    <subcellularLocation>
        <location evidence="1">Membrane</location>
        <topology evidence="1">Multi-pass membrane protein</topology>
    </subcellularLocation>
</comment>
<dbReference type="Pfam" id="PF05154">
    <property type="entry name" value="TM2"/>
    <property type="match status" value="1"/>
</dbReference>
<dbReference type="OrthoDB" id="9816361at2"/>
<evidence type="ECO:0000256" key="1">
    <source>
        <dbReference type="ARBA" id="ARBA00004141"/>
    </source>
</evidence>
<evidence type="ECO:0000313" key="7">
    <source>
        <dbReference type="EMBL" id="KAB2816467.1"/>
    </source>
</evidence>
<proteinExistence type="predicted"/>
<organism evidence="7 8">
    <name type="scientific">Phaeocystidibacter marisrubri</name>
    <dbReference type="NCBI Taxonomy" id="1577780"/>
    <lineage>
        <taxon>Bacteria</taxon>
        <taxon>Pseudomonadati</taxon>
        <taxon>Bacteroidota</taxon>
        <taxon>Flavobacteriia</taxon>
        <taxon>Flavobacteriales</taxon>
        <taxon>Phaeocystidibacteraceae</taxon>
        <taxon>Phaeocystidibacter</taxon>
    </lineage>
</organism>
<evidence type="ECO:0000256" key="5">
    <source>
        <dbReference type="SAM" id="Phobius"/>
    </source>
</evidence>
<sequence length="113" mass="12890">MNRILKHIPEARGEEMIFLERLTEQCDEQQMHDFAMLYRSRRKDPQLVLILSVVGLVAIPGIQRFVLGQILMGVLYLFTAGFCLIGSIIDIVNASDMAFEYNCGVAYEIIEHV</sequence>
<keyword evidence="3 5" id="KW-1133">Transmembrane helix</keyword>
<dbReference type="GO" id="GO:0016020">
    <property type="term" value="C:membrane"/>
    <property type="evidence" value="ECO:0007669"/>
    <property type="project" value="UniProtKB-SubCell"/>
</dbReference>
<evidence type="ECO:0000256" key="3">
    <source>
        <dbReference type="ARBA" id="ARBA00022989"/>
    </source>
</evidence>
<dbReference type="AlphaFoldDB" id="A0A6L3ZGC6"/>